<dbReference type="SUPFAM" id="SSF47459">
    <property type="entry name" value="HLH, helix-loop-helix DNA-binding domain"/>
    <property type="match status" value="1"/>
</dbReference>
<dbReference type="Pfam" id="PF22754">
    <property type="entry name" value="bHLH-TF_ACT-like_plant"/>
    <property type="match status" value="1"/>
</dbReference>
<dbReference type="GO" id="GO:0046983">
    <property type="term" value="F:protein dimerization activity"/>
    <property type="evidence" value="ECO:0007669"/>
    <property type="project" value="InterPro"/>
</dbReference>
<protein>
    <recommendedName>
        <fullName evidence="11">BHLH domain-containing protein</fullName>
    </recommendedName>
</protein>
<dbReference type="InterPro" id="IPR036638">
    <property type="entry name" value="HLH_DNA-bd_sf"/>
</dbReference>
<reference evidence="9" key="3">
    <citation type="submission" date="2020-12" db="UniProtKB">
        <authorList>
            <consortium name="EnsemblPlants"/>
        </authorList>
    </citation>
    <scope>IDENTIFICATION</scope>
</reference>
<reference evidence="8 10" key="2">
    <citation type="journal article" date="2018" name="Plant J.">
        <title>The Physcomitrella patens chromosome-scale assembly reveals moss genome structure and evolution.</title>
        <authorList>
            <person name="Lang D."/>
            <person name="Ullrich K.K."/>
            <person name="Murat F."/>
            <person name="Fuchs J."/>
            <person name="Jenkins J."/>
            <person name="Haas F.B."/>
            <person name="Piednoel M."/>
            <person name="Gundlach H."/>
            <person name="Van Bel M."/>
            <person name="Meyberg R."/>
            <person name="Vives C."/>
            <person name="Morata J."/>
            <person name="Symeonidi A."/>
            <person name="Hiss M."/>
            <person name="Muchero W."/>
            <person name="Kamisugi Y."/>
            <person name="Saleh O."/>
            <person name="Blanc G."/>
            <person name="Decker E.L."/>
            <person name="van Gessel N."/>
            <person name="Grimwood J."/>
            <person name="Hayes R.D."/>
            <person name="Graham S.W."/>
            <person name="Gunter L.E."/>
            <person name="McDaniel S.F."/>
            <person name="Hoernstein S.N.W."/>
            <person name="Larsson A."/>
            <person name="Li F.W."/>
            <person name="Perroud P.F."/>
            <person name="Phillips J."/>
            <person name="Ranjan P."/>
            <person name="Rokshar D.S."/>
            <person name="Rothfels C.J."/>
            <person name="Schneider L."/>
            <person name="Shu S."/>
            <person name="Stevenson D.W."/>
            <person name="Thummler F."/>
            <person name="Tillich M."/>
            <person name="Villarreal Aguilar J.C."/>
            <person name="Widiez T."/>
            <person name="Wong G.K."/>
            <person name="Wymore A."/>
            <person name="Zhang Y."/>
            <person name="Zimmer A.D."/>
            <person name="Quatrano R.S."/>
            <person name="Mayer K.F.X."/>
            <person name="Goodstein D."/>
            <person name="Casacuberta J.M."/>
            <person name="Vandepoele K."/>
            <person name="Reski R."/>
            <person name="Cuming A.C."/>
            <person name="Tuskan G.A."/>
            <person name="Maumus F."/>
            <person name="Salse J."/>
            <person name="Schmutz J."/>
            <person name="Rensing S.A."/>
        </authorList>
    </citation>
    <scope>NUCLEOTIDE SEQUENCE [LARGE SCALE GENOMIC DNA]</scope>
    <source>
        <strain evidence="9 10">cv. Gransden 2004</strain>
    </source>
</reference>
<dbReference type="Gramene" id="Pp3c2_31440V3.2">
    <property type="protein sequence ID" value="Pp3c2_31440V3.2"/>
    <property type="gene ID" value="Pp3c2_31440"/>
</dbReference>
<comment type="subcellular location">
    <subcellularLocation>
        <location evidence="1">Nucleus</location>
    </subcellularLocation>
</comment>
<sequence length="650" mass="70893">MEPSRRPASLQSERFWSAVRMQSELMAVVTNVAITGESGYGAAPDNPHATITHPKTSYDSDTRYRILSSRVHEHLNGCLADQLMDIQQGMGVEASTPQLHVEDMPQADRMSVDNDAANLHAFANEFDTGWPTSGNESALVEDLHTRRLQLNGFQSFHNQIFNECAKINFHSNSSPVSAQQLIMMCNQQKGVQNSRSGSWFSDRIEHPNTMCRPTSDNVFTNRDHASSSSQFDKMQPLGGKIGDNVTHPNCLPSVAQKQSQAPRLQTELVGCAPISAFYSAEPTCFQSPPQMQSIHNAVSFSLGDEIGQTVPIGANASQENGCATTKQVPNQIDETGNCNARLHSCEDQGSLDLQRVWCQPSQAITSFQRCGSATTSCGHASGLAPDRSKPGSTRTSEDGGKSSPPVHRTPSGGKHRALTNPKKGRKQKLPGKTTTQAFLNKAVSQRESHIWSERQRRRSMNQLYTTIRALLPHQSVKTDKATVVMDIINYIRAMQADLEVLSRRRDQLLAALNLRRQPSQVFSAHGLTCVDHTSDASVLTAVTTLPPPGSVSCLTSFLGNNVAIHICGQHVFVTITSAPQSRPGLLAQIISTLTNYNLDVLSATVNSRDNTTAYALSVETSQSVESLGDDLHTQLQIVINNFSPSDAKEP</sequence>
<dbReference type="InterPro" id="IPR044278">
    <property type="entry name" value="BHLH95-like"/>
</dbReference>
<dbReference type="SMART" id="SM00353">
    <property type="entry name" value="HLH"/>
    <property type="match status" value="1"/>
</dbReference>
<feature type="domain" description="ACT" evidence="7">
    <location>
        <begin position="574"/>
        <end position="650"/>
    </location>
</feature>
<keyword evidence="10" id="KW-1185">Reference proteome</keyword>
<dbReference type="Gramene" id="Pp3c2_31440V3.1">
    <property type="protein sequence ID" value="Pp3c2_31440V3.1"/>
    <property type="gene ID" value="Pp3c2_31440"/>
</dbReference>
<dbReference type="InterPro" id="IPR002912">
    <property type="entry name" value="ACT_dom"/>
</dbReference>
<dbReference type="PROSITE" id="PS50888">
    <property type="entry name" value="BHLH"/>
    <property type="match status" value="1"/>
</dbReference>
<proteinExistence type="predicted"/>
<name>A0A2K1L3U2_PHYPA</name>
<organism evidence="8">
    <name type="scientific">Physcomitrium patens</name>
    <name type="common">Spreading-leaved earth moss</name>
    <name type="synonym">Physcomitrella patens</name>
    <dbReference type="NCBI Taxonomy" id="3218"/>
    <lineage>
        <taxon>Eukaryota</taxon>
        <taxon>Viridiplantae</taxon>
        <taxon>Streptophyta</taxon>
        <taxon>Embryophyta</taxon>
        <taxon>Bryophyta</taxon>
        <taxon>Bryophytina</taxon>
        <taxon>Bryopsida</taxon>
        <taxon>Funariidae</taxon>
        <taxon>Funariales</taxon>
        <taxon>Funariaceae</taxon>
        <taxon>Physcomitrium</taxon>
    </lineage>
</organism>
<dbReference type="PROSITE" id="PS51671">
    <property type="entry name" value="ACT"/>
    <property type="match status" value="1"/>
</dbReference>
<dbReference type="GO" id="GO:0003700">
    <property type="term" value="F:DNA-binding transcription factor activity"/>
    <property type="evidence" value="ECO:0007669"/>
    <property type="project" value="InterPro"/>
</dbReference>
<feature type="domain" description="BHLH" evidence="6">
    <location>
        <begin position="444"/>
        <end position="494"/>
    </location>
</feature>
<evidence type="ECO:0000256" key="3">
    <source>
        <dbReference type="ARBA" id="ARBA00023163"/>
    </source>
</evidence>
<dbReference type="Pfam" id="PF00010">
    <property type="entry name" value="HLH"/>
    <property type="match status" value="1"/>
</dbReference>
<dbReference type="EnsemblPlants" id="Pp3c2_31440V3.2">
    <property type="protein sequence ID" value="Pp3c2_31440V3.2"/>
    <property type="gene ID" value="Pp3c2_31440"/>
</dbReference>
<dbReference type="EMBL" id="ABEU02000002">
    <property type="protein sequence ID" value="PNR60696.1"/>
    <property type="molecule type" value="Genomic_DNA"/>
</dbReference>
<dbReference type="Proteomes" id="UP000006727">
    <property type="component" value="Chromosome 2"/>
</dbReference>
<dbReference type="InterPro" id="IPR054502">
    <property type="entry name" value="bHLH-TF_ACT-like_plant"/>
</dbReference>
<accession>A0A2K1L3U2</accession>
<evidence type="ECO:0000259" key="7">
    <source>
        <dbReference type="PROSITE" id="PS51671"/>
    </source>
</evidence>
<dbReference type="KEGG" id="ppp:112295533"/>
<keyword evidence="3" id="KW-0804">Transcription</keyword>
<dbReference type="OrthoDB" id="690068at2759"/>
<gene>
    <name evidence="9" type="primary">LOC112295533</name>
    <name evidence="8" type="ORF">PHYPA_003489</name>
</gene>
<dbReference type="PANTHER" id="PTHR46772">
    <property type="entry name" value="BHLH DOMAIN-CONTAINING PROTEIN"/>
    <property type="match status" value="1"/>
</dbReference>
<keyword evidence="2" id="KW-0805">Transcription regulation</keyword>
<dbReference type="PANTHER" id="PTHR46772:SF3">
    <property type="entry name" value="BHLH DOMAIN-CONTAINING PROTEIN"/>
    <property type="match status" value="1"/>
</dbReference>
<dbReference type="AlphaFoldDB" id="A0A2K1L3U2"/>
<evidence type="ECO:0008006" key="11">
    <source>
        <dbReference type="Google" id="ProtNLM"/>
    </source>
</evidence>
<keyword evidence="4" id="KW-0539">Nucleus</keyword>
<dbReference type="EnsemblPlants" id="Pp3c2_31440V3.1">
    <property type="protein sequence ID" value="Pp3c2_31440V3.1"/>
    <property type="gene ID" value="Pp3c2_31440"/>
</dbReference>
<evidence type="ECO:0000313" key="10">
    <source>
        <dbReference type="Proteomes" id="UP000006727"/>
    </source>
</evidence>
<evidence type="ECO:0000313" key="8">
    <source>
        <dbReference type="EMBL" id="PNR60696.1"/>
    </source>
</evidence>
<evidence type="ECO:0000256" key="4">
    <source>
        <dbReference type="ARBA" id="ARBA00023242"/>
    </source>
</evidence>
<evidence type="ECO:0000256" key="1">
    <source>
        <dbReference type="ARBA" id="ARBA00004123"/>
    </source>
</evidence>
<feature type="region of interest" description="Disordered" evidence="5">
    <location>
        <begin position="378"/>
        <end position="436"/>
    </location>
</feature>
<dbReference type="PaxDb" id="3218-PP1S371_38V6.1"/>
<feature type="compositionally biased region" description="Basic residues" evidence="5">
    <location>
        <begin position="413"/>
        <end position="429"/>
    </location>
</feature>
<evidence type="ECO:0000256" key="5">
    <source>
        <dbReference type="SAM" id="MobiDB-lite"/>
    </source>
</evidence>
<evidence type="ECO:0000259" key="6">
    <source>
        <dbReference type="PROSITE" id="PS50888"/>
    </source>
</evidence>
<evidence type="ECO:0000313" key="9">
    <source>
        <dbReference type="EnsemblPlants" id="Pp3c2_31440V3.1"/>
    </source>
</evidence>
<reference evidence="8 10" key="1">
    <citation type="journal article" date="2008" name="Science">
        <title>The Physcomitrella genome reveals evolutionary insights into the conquest of land by plants.</title>
        <authorList>
            <person name="Rensing S."/>
            <person name="Lang D."/>
            <person name="Zimmer A."/>
            <person name="Terry A."/>
            <person name="Salamov A."/>
            <person name="Shapiro H."/>
            <person name="Nishiyama T."/>
            <person name="Perroud P.-F."/>
            <person name="Lindquist E."/>
            <person name="Kamisugi Y."/>
            <person name="Tanahashi T."/>
            <person name="Sakakibara K."/>
            <person name="Fujita T."/>
            <person name="Oishi K."/>
            <person name="Shin-I T."/>
            <person name="Kuroki Y."/>
            <person name="Toyoda A."/>
            <person name="Suzuki Y."/>
            <person name="Hashimoto A."/>
            <person name="Yamaguchi K."/>
            <person name="Sugano A."/>
            <person name="Kohara Y."/>
            <person name="Fujiyama A."/>
            <person name="Anterola A."/>
            <person name="Aoki S."/>
            <person name="Ashton N."/>
            <person name="Barbazuk W.B."/>
            <person name="Barker E."/>
            <person name="Bennetzen J."/>
            <person name="Bezanilla M."/>
            <person name="Blankenship R."/>
            <person name="Cho S.H."/>
            <person name="Dutcher S."/>
            <person name="Estelle M."/>
            <person name="Fawcett J.A."/>
            <person name="Gundlach H."/>
            <person name="Hanada K."/>
            <person name="Heyl A."/>
            <person name="Hicks K.A."/>
            <person name="Hugh J."/>
            <person name="Lohr M."/>
            <person name="Mayer K."/>
            <person name="Melkozernov A."/>
            <person name="Murata T."/>
            <person name="Nelson D."/>
            <person name="Pils B."/>
            <person name="Prigge M."/>
            <person name="Reiss B."/>
            <person name="Renner T."/>
            <person name="Rombauts S."/>
            <person name="Rushton P."/>
            <person name="Sanderfoot A."/>
            <person name="Schween G."/>
            <person name="Shiu S.-H."/>
            <person name="Stueber K."/>
            <person name="Theodoulou F.L."/>
            <person name="Tu H."/>
            <person name="Van de Peer Y."/>
            <person name="Verrier P.J."/>
            <person name="Waters E."/>
            <person name="Wood A."/>
            <person name="Yang L."/>
            <person name="Cove D."/>
            <person name="Cuming A."/>
            <person name="Hasebe M."/>
            <person name="Lucas S."/>
            <person name="Mishler D.B."/>
            <person name="Reski R."/>
            <person name="Grigoriev I."/>
            <person name="Quatrano R.S."/>
            <person name="Boore J.L."/>
        </authorList>
    </citation>
    <scope>NUCLEOTIDE SEQUENCE [LARGE SCALE GENOMIC DNA]</scope>
    <source>
        <strain evidence="9 10">cv. Gransden 2004</strain>
    </source>
</reference>
<dbReference type="Gene3D" id="4.10.280.10">
    <property type="entry name" value="Helix-loop-helix DNA-binding domain"/>
    <property type="match status" value="1"/>
</dbReference>
<evidence type="ECO:0000256" key="2">
    <source>
        <dbReference type="ARBA" id="ARBA00023015"/>
    </source>
</evidence>
<dbReference type="InterPro" id="IPR011598">
    <property type="entry name" value="bHLH_dom"/>
</dbReference>